<dbReference type="Proteomes" id="UP001286174">
    <property type="component" value="Unassembled WGS sequence"/>
</dbReference>
<evidence type="ECO:0000256" key="2">
    <source>
        <dbReference type="ARBA" id="ARBA00009370"/>
    </source>
</evidence>
<dbReference type="GO" id="GO:0009003">
    <property type="term" value="F:signal peptidase activity"/>
    <property type="evidence" value="ECO:0007669"/>
    <property type="project" value="UniProtKB-EC"/>
</dbReference>
<keyword evidence="6" id="KW-1185">Reference proteome</keyword>
<evidence type="ECO:0000256" key="3">
    <source>
        <dbReference type="RuleBase" id="RU362042"/>
    </source>
</evidence>
<evidence type="ECO:0000313" key="6">
    <source>
        <dbReference type="Proteomes" id="UP001286174"/>
    </source>
</evidence>
<keyword evidence="3" id="KW-0472">Membrane</keyword>
<reference evidence="5 6" key="1">
    <citation type="submission" date="2022-03" db="EMBL/GenBank/DDBJ databases">
        <title>Novel taxa within the pig intestine.</title>
        <authorList>
            <person name="Wylensek D."/>
            <person name="Bishof K."/>
            <person name="Afrizal A."/>
            <person name="Clavel T."/>
        </authorList>
    </citation>
    <scope>NUCLEOTIDE SEQUENCE [LARGE SCALE GENOMIC DNA]</scope>
    <source>
        <strain evidence="5 6">CLA-KB-P133</strain>
    </source>
</reference>
<comment type="catalytic activity">
    <reaction evidence="3">
        <text>Cleavage of hydrophobic, N-terminal signal or leader sequences from secreted and periplasmic proteins.</text>
        <dbReference type="EC" id="3.4.21.89"/>
    </reaction>
</comment>
<dbReference type="PANTHER" id="PTHR43390">
    <property type="entry name" value="SIGNAL PEPTIDASE I"/>
    <property type="match status" value="1"/>
</dbReference>
<dbReference type="NCBIfam" id="TIGR02227">
    <property type="entry name" value="sigpep_I_bact"/>
    <property type="match status" value="1"/>
</dbReference>
<keyword evidence="3" id="KW-0812">Transmembrane</keyword>
<keyword evidence="3" id="KW-0645">Protease</keyword>
<dbReference type="AlphaFoldDB" id="A0AB35U091"/>
<dbReference type="PRINTS" id="PR00727">
    <property type="entry name" value="LEADERPTASE"/>
</dbReference>
<proteinExistence type="inferred from homology"/>
<evidence type="ECO:0000259" key="4">
    <source>
        <dbReference type="Pfam" id="PF10502"/>
    </source>
</evidence>
<dbReference type="InterPro" id="IPR019533">
    <property type="entry name" value="Peptidase_S26"/>
</dbReference>
<dbReference type="SUPFAM" id="SSF51306">
    <property type="entry name" value="LexA/Signal peptidase"/>
    <property type="match status" value="1"/>
</dbReference>
<dbReference type="Pfam" id="PF10502">
    <property type="entry name" value="Peptidase_S26"/>
    <property type="match status" value="1"/>
</dbReference>
<comment type="caution">
    <text evidence="5">The sequence shown here is derived from an EMBL/GenBank/DDBJ whole genome shotgun (WGS) entry which is preliminary data.</text>
</comment>
<comment type="subcellular location">
    <subcellularLocation>
        <location evidence="1">Cell membrane</location>
        <topology evidence="1">Single-pass type II membrane protein</topology>
    </subcellularLocation>
    <subcellularLocation>
        <location evidence="3">Membrane</location>
        <topology evidence="3">Single-pass type II membrane protein</topology>
    </subcellularLocation>
</comment>
<dbReference type="Gene3D" id="2.10.109.10">
    <property type="entry name" value="Umud Fragment, subunit A"/>
    <property type="match status" value="1"/>
</dbReference>
<comment type="similarity">
    <text evidence="2 3">Belongs to the peptidase S26 family.</text>
</comment>
<evidence type="ECO:0000256" key="1">
    <source>
        <dbReference type="ARBA" id="ARBA00004401"/>
    </source>
</evidence>
<feature type="transmembrane region" description="Helical" evidence="3">
    <location>
        <begin position="21"/>
        <end position="40"/>
    </location>
</feature>
<dbReference type="InterPro" id="IPR036286">
    <property type="entry name" value="LexA/Signal_pep-like_sf"/>
</dbReference>
<organism evidence="5 6">
    <name type="scientific">Grylomicrobium aquisgranensis</name>
    <dbReference type="NCBI Taxonomy" id="2926318"/>
    <lineage>
        <taxon>Bacteria</taxon>
        <taxon>Bacillati</taxon>
        <taxon>Bacillota</taxon>
        <taxon>Erysipelotrichia</taxon>
        <taxon>Erysipelotrichales</taxon>
        <taxon>Erysipelotrichaceae</taxon>
        <taxon>Grylomicrobium</taxon>
    </lineage>
</organism>
<dbReference type="InterPro" id="IPR000223">
    <property type="entry name" value="Pept_S26A_signal_pept_1"/>
</dbReference>
<feature type="domain" description="Peptidase S26" evidence="4">
    <location>
        <begin position="25"/>
        <end position="169"/>
    </location>
</feature>
<dbReference type="EC" id="3.4.21.89" evidence="3"/>
<name>A0AB35U091_9FIRM</name>
<dbReference type="EMBL" id="JALBUR010000002">
    <property type="protein sequence ID" value="MDX8418835.1"/>
    <property type="molecule type" value="Genomic_DNA"/>
</dbReference>
<accession>A0AB35U091</accession>
<gene>
    <name evidence="5" type="primary">lepB</name>
    <name evidence="5" type="ORF">MOZ60_01855</name>
</gene>
<keyword evidence="3 5" id="KW-0378">Hydrolase</keyword>
<protein>
    <recommendedName>
        <fullName evidence="3">Signal peptidase I</fullName>
        <ecNumber evidence="3">3.4.21.89</ecNumber>
    </recommendedName>
</protein>
<dbReference type="GO" id="GO:0005886">
    <property type="term" value="C:plasma membrane"/>
    <property type="evidence" value="ECO:0007669"/>
    <property type="project" value="UniProtKB-SubCell"/>
</dbReference>
<dbReference type="GO" id="GO:0004252">
    <property type="term" value="F:serine-type endopeptidase activity"/>
    <property type="evidence" value="ECO:0007669"/>
    <property type="project" value="InterPro"/>
</dbReference>
<dbReference type="GO" id="GO:0006465">
    <property type="term" value="P:signal peptide processing"/>
    <property type="evidence" value="ECO:0007669"/>
    <property type="project" value="InterPro"/>
</dbReference>
<dbReference type="CDD" id="cd06530">
    <property type="entry name" value="S26_SPase_I"/>
    <property type="match status" value="1"/>
</dbReference>
<dbReference type="RefSeq" id="WP_370595430.1">
    <property type="nucleotide sequence ID" value="NZ_JALBUR010000002.1"/>
</dbReference>
<keyword evidence="3" id="KW-1133">Transmembrane helix</keyword>
<evidence type="ECO:0000313" key="5">
    <source>
        <dbReference type="EMBL" id="MDX8418835.1"/>
    </source>
</evidence>
<dbReference type="PANTHER" id="PTHR43390:SF1">
    <property type="entry name" value="CHLOROPLAST PROCESSING PEPTIDASE"/>
    <property type="match status" value="1"/>
</dbReference>
<sequence>MSEAKQHTNSRSKKNKSLKQGYIRLLIRALLLILVIWLSFSKILFLKRVTGSAMFPALKDGDLTLGFRLDRNYQSGDIILYTVDGTEHFGRVLTTAGNTVEMDGSGDVRVNGISESGEILFPTTDTGTLQYPYTVPEGTVFVMCDHRTETKDSRTYAAIPVRQIKGKVLSFLRRRGL</sequence>